<dbReference type="OrthoDB" id="9423210at2759"/>
<proteinExistence type="predicted"/>
<comment type="caution">
    <text evidence="5">The sequence shown here is derived from an EMBL/GenBank/DDBJ whole genome shotgun (WGS) entry which is preliminary data.</text>
</comment>
<gene>
    <name evidence="5" type="ORF">MATL_G00072410</name>
</gene>
<evidence type="ECO:0000256" key="3">
    <source>
        <dbReference type="SAM" id="SignalP"/>
    </source>
</evidence>
<accession>A0A9D3TC29</accession>
<feature type="disulfide bond" evidence="1">
    <location>
        <begin position="82"/>
        <end position="100"/>
    </location>
</feature>
<dbReference type="PROSITE" id="PS50050">
    <property type="entry name" value="TNFR_NGFR_2"/>
    <property type="match status" value="1"/>
</dbReference>
<keyword evidence="6" id="KW-1185">Reference proteome</keyword>
<name>A0A9D3TC29_MEGAT</name>
<feature type="chain" id="PRO_5038680512" description="TNFR-Cys domain-containing protein" evidence="3">
    <location>
        <begin position="21"/>
        <end position="264"/>
    </location>
</feature>
<dbReference type="SMART" id="SM00208">
    <property type="entry name" value="TNFR"/>
    <property type="match status" value="2"/>
</dbReference>
<feature type="transmembrane region" description="Helical" evidence="2">
    <location>
        <begin position="179"/>
        <end position="201"/>
    </location>
</feature>
<dbReference type="Pfam" id="PF00020">
    <property type="entry name" value="TNFR_c6"/>
    <property type="match status" value="2"/>
</dbReference>
<dbReference type="AlphaFoldDB" id="A0A9D3TC29"/>
<sequence>MRQVLGVLLLAAGFLGSVCGVEKGCARWNSAEDGNVCCELCRAGNRLVTKCGPDPKELCVPCEDGTYTNFPGVEICQSCTQCIGVQIVKQECTSFNDTVCDCGTGYLCGDAKCSFCHEECKKGQQPLPNRTFNDKIHSKCVPWSKRCPQLNQEIVKNGTAVSDIVCAPKSNENKDGSEWMVVAIAGICLCLAIVMALSLLLRHMKKKKLTMTMEKAVPQILIPEGRRWVVKQEECSFCFPQQEQGSSLESVASVESKEKLLVSV</sequence>
<feature type="signal peptide" evidence="3">
    <location>
        <begin position="1"/>
        <end position="20"/>
    </location>
</feature>
<keyword evidence="1" id="KW-1015">Disulfide bond</keyword>
<dbReference type="GO" id="GO:0038023">
    <property type="term" value="F:signaling receptor activity"/>
    <property type="evidence" value="ECO:0007669"/>
    <property type="project" value="TreeGrafter"/>
</dbReference>
<reference evidence="5" key="1">
    <citation type="submission" date="2021-01" db="EMBL/GenBank/DDBJ databases">
        <authorList>
            <person name="Zahm M."/>
            <person name="Roques C."/>
            <person name="Cabau C."/>
            <person name="Klopp C."/>
            <person name="Donnadieu C."/>
            <person name="Jouanno E."/>
            <person name="Lampietro C."/>
            <person name="Louis A."/>
            <person name="Herpin A."/>
            <person name="Echchiki A."/>
            <person name="Berthelot C."/>
            <person name="Parey E."/>
            <person name="Roest-Crollius H."/>
            <person name="Braasch I."/>
            <person name="Postlethwait J."/>
            <person name="Bobe J."/>
            <person name="Montfort J."/>
            <person name="Bouchez O."/>
            <person name="Begum T."/>
            <person name="Mejri S."/>
            <person name="Adams A."/>
            <person name="Chen W.-J."/>
            <person name="Guiguen Y."/>
        </authorList>
    </citation>
    <scope>NUCLEOTIDE SEQUENCE</scope>
    <source>
        <strain evidence="5">YG-15Mar2019-1</strain>
        <tissue evidence="5">Brain</tissue>
    </source>
</reference>
<dbReference type="Gene3D" id="2.10.50.10">
    <property type="entry name" value="Tumor Necrosis Factor Receptor, subunit A, domain 2"/>
    <property type="match status" value="2"/>
</dbReference>
<evidence type="ECO:0000313" key="5">
    <source>
        <dbReference type="EMBL" id="KAG7477697.1"/>
    </source>
</evidence>
<feature type="disulfide bond" evidence="1">
    <location>
        <begin position="79"/>
        <end position="92"/>
    </location>
</feature>
<feature type="repeat" description="TNFR-Cys" evidence="1">
    <location>
        <begin position="61"/>
        <end position="100"/>
    </location>
</feature>
<evidence type="ECO:0000256" key="2">
    <source>
        <dbReference type="SAM" id="Phobius"/>
    </source>
</evidence>
<feature type="domain" description="TNFR-Cys" evidence="4">
    <location>
        <begin position="61"/>
        <end position="100"/>
    </location>
</feature>
<dbReference type="SUPFAM" id="SSF57586">
    <property type="entry name" value="TNF receptor-like"/>
    <property type="match status" value="2"/>
</dbReference>
<dbReference type="PROSITE" id="PS00652">
    <property type="entry name" value="TNFR_NGFR_1"/>
    <property type="match status" value="1"/>
</dbReference>
<dbReference type="EMBL" id="JAFDVH010000005">
    <property type="protein sequence ID" value="KAG7477697.1"/>
    <property type="molecule type" value="Genomic_DNA"/>
</dbReference>
<organism evidence="5 6">
    <name type="scientific">Megalops atlanticus</name>
    <name type="common">Tarpon</name>
    <name type="synonym">Clupea gigantea</name>
    <dbReference type="NCBI Taxonomy" id="7932"/>
    <lineage>
        <taxon>Eukaryota</taxon>
        <taxon>Metazoa</taxon>
        <taxon>Chordata</taxon>
        <taxon>Craniata</taxon>
        <taxon>Vertebrata</taxon>
        <taxon>Euteleostomi</taxon>
        <taxon>Actinopterygii</taxon>
        <taxon>Neopterygii</taxon>
        <taxon>Teleostei</taxon>
        <taxon>Elopiformes</taxon>
        <taxon>Megalopidae</taxon>
        <taxon>Megalops</taxon>
    </lineage>
</organism>
<keyword evidence="2" id="KW-1133">Transmembrane helix</keyword>
<keyword evidence="3" id="KW-0732">Signal</keyword>
<keyword evidence="2" id="KW-0812">Transmembrane</keyword>
<protein>
    <recommendedName>
        <fullName evidence="4">TNFR-Cys domain-containing protein</fullName>
    </recommendedName>
</protein>
<dbReference type="InterPro" id="IPR001368">
    <property type="entry name" value="TNFR/NGFR_Cys_rich_reg"/>
</dbReference>
<evidence type="ECO:0000313" key="6">
    <source>
        <dbReference type="Proteomes" id="UP001046870"/>
    </source>
</evidence>
<dbReference type="GO" id="GO:0042127">
    <property type="term" value="P:regulation of cell population proliferation"/>
    <property type="evidence" value="ECO:0007669"/>
    <property type="project" value="TreeGrafter"/>
</dbReference>
<keyword evidence="2" id="KW-0472">Membrane</keyword>
<comment type="caution">
    <text evidence="1">Lacks conserved residue(s) required for the propagation of feature annotation.</text>
</comment>
<dbReference type="PANTHER" id="PTHR47139:SF4">
    <property type="entry name" value="TUMOR NECROSIS FACTOR RECEPTOR SUPERFAMILY MEMBER 9 ISOFORM X1-RELATED"/>
    <property type="match status" value="1"/>
</dbReference>
<dbReference type="Proteomes" id="UP001046870">
    <property type="component" value="Chromosome 5"/>
</dbReference>
<dbReference type="PANTHER" id="PTHR47139">
    <property type="entry name" value="TUMOR NECROSIS FACTOR RECEPTOR SUPERFAMILY MEMBER 9"/>
    <property type="match status" value="1"/>
</dbReference>
<evidence type="ECO:0000256" key="1">
    <source>
        <dbReference type="PROSITE-ProRule" id="PRU00206"/>
    </source>
</evidence>
<evidence type="ECO:0000259" key="4">
    <source>
        <dbReference type="PROSITE" id="PS50050"/>
    </source>
</evidence>